<proteinExistence type="predicted"/>
<dbReference type="EMBL" id="JAMKFB020000399">
    <property type="protein sequence ID" value="KAL0149592.1"/>
    <property type="molecule type" value="Genomic_DNA"/>
</dbReference>
<reference evidence="1 2" key="1">
    <citation type="submission" date="2024-05" db="EMBL/GenBank/DDBJ databases">
        <title>Genome sequencing and assembly of Indian major carp, Cirrhinus mrigala (Hamilton, 1822).</title>
        <authorList>
            <person name="Mohindra V."/>
            <person name="Chowdhury L.M."/>
            <person name="Lal K."/>
            <person name="Jena J.K."/>
        </authorList>
    </citation>
    <scope>NUCLEOTIDE SEQUENCE [LARGE SCALE GENOMIC DNA]</scope>
    <source>
        <strain evidence="1">CM1030</strain>
        <tissue evidence="1">Blood</tissue>
    </source>
</reference>
<keyword evidence="2" id="KW-1185">Reference proteome</keyword>
<feature type="non-terminal residue" evidence="1">
    <location>
        <position position="51"/>
    </location>
</feature>
<dbReference type="Proteomes" id="UP001529510">
    <property type="component" value="Unassembled WGS sequence"/>
</dbReference>
<name>A0ABD0MLF4_CIRMR</name>
<accession>A0ABD0MLF4</accession>
<organism evidence="1 2">
    <name type="scientific">Cirrhinus mrigala</name>
    <name type="common">Mrigala</name>
    <dbReference type="NCBI Taxonomy" id="683832"/>
    <lineage>
        <taxon>Eukaryota</taxon>
        <taxon>Metazoa</taxon>
        <taxon>Chordata</taxon>
        <taxon>Craniata</taxon>
        <taxon>Vertebrata</taxon>
        <taxon>Euteleostomi</taxon>
        <taxon>Actinopterygii</taxon>
        <taxon>Neopterygii</taxon>
        <taxon>Teleostei</taxon>
        <taxon>Ostariophysi</taxon>
        <taxon>Cypriniformes</taxon>
        <taxon>Cyprinidae</taxon>
        <taxon>Labeoninae</taxon>
        <taxon>Labeonini</taxon>
        <taxon>Cirrhinus</taxon>
    </lineage>
</organism>
<dbReference type="AlphaFoldDB" id="A0ABD0MLF4"/>
<evidence type="ECO:0000313" key="1">
    <source>
        <dbReference type="EMBL" id="KAL0149592.1"/>
    </source>
</evidence>
<gene>
    <name evidence="1" type="ORF">M9458_055119</name>
</gene>
<sequence>CVRLHLRLQTVINESSREQSGAELKMALSSRTLSAPVSDALAVFACTITDE</sequence>
<protein>
    <submittedName>
        <fullName evidence="1">Uncharacterized protein</fullName>
    </submittedName>
</protein>
<comment type="caution">
    <text evidence="1">The sequence shown here is derived from an EMBL/GenBank/DDBJ whole genome shotgun (WGS) entry which is preliminary data.</text>
</comment>
<feature type="non-terminal residue" evidence="1">
    <location>
        <position position="1"/>
    </location>
</feature>
<evidence type="ECO:0000313" key="2">
    <source>
        <dbReference type="Proteomes" id="UP001529510"/>
    </source>
</evidence>